<reference evidence="8" key="1">
    <citation type="submission" date="2016-10" db="EMBL/GenBank/DDBJ databases">
        <authorList>
            <person name="Varghese N."/>
            <person name="Submissions S."/>
        </authorList>
    </citation>
    <scope>NUCLEOTIDE SEQUENCE [LARGE SCALE GENOMIC DNA]</scope>
    <source>
        <strain evidence="8">DSM 22703</strain>
    </source>
</reference>
<dbReference type="STRING" id="279824.SAMN03080617_03159"/>
<dbReference type="Pfam" id="PF04085">
    <property type="entry name" value="MreC"/>
    <property type="match status" value="1"/>
</dbReference>
<keyword evidence="5" id="KW-0472">Membrane</keyword>
<dbReference type="InterPro" id="IPR042177">
    <property type="entry name" value="Cell/Rod_1"/>
</dbReference>
<keyword evidence="5" id="KW-0812">Transmembrane</keyword>
<evidence type="ECO:0000313" key="8">
    <source>
        <dbReference type="Proteomes" id="UP000198756"/>
    </source>
</evidence>
<dbReference type="InterPro" id="IPR042175">
    <property type="entry name" value="Cell/Rod_MreC_2"/>
</dbReference>
<name>A0A1G5Z473_9BACT</name>
<feature type="domain" description="Rod shape-determining protein MreC beta-barrel core" evidence="6">
    <location>
        <begin position="110"/>
        <end position="259"/>
    </location>
</feature>
<dbReference type="GO" id="GO:0005886">
    <property type="term" value="C:plasma membrane"/>
    <property type="evidence" value="ECO:0007669"/>
    <property type="project" value="TreeGrafter"/>
</dbReference>
<dbReference type="PANTHER" id="PTHR34138">
    <property type="entry name" value="CELL SHAPE-DETERMINING PROTEIN MREC"/>
    <property type="match status" value="1"/>
</dbReference>
<accession>A0A1G5Z473</accession>
<dbReference type="Gene3D" id="2.40.10.340">
    <property type="entry name" value="Rod shape-determining protein MreC, domain 1"/>
    <property type="match status" value="1"/>
</dbReference>
<keyword evidence="5" id="KW-1133">Transmembrane helix</keyword>
<keyword evidence="3" id="KW-0133">Cell shape</keyword>
<dbReference type="GO" id="GO:0008360">
    <property type="term" value="P:regulation of cell shape"/>
    <property type="evidence" value="ECO:0007669"/>
    <property type="project" value="UniProtKB-KW"/>
</dbReference>
<dbReference type="OrthoDB" id="9811827at2"/>
<evidence type="ECO:0000256" key="3">
    <source>
        <dbReference type="ARBA" id="ARBA00022960"/>
    </source>
</evidence>
<proteinExistence type="inferred from homology"/>
<feature type="transmembrane region" description="Helical" evidence="5">
    <location>
        <begin position="7"/>
        <end position="29"/>
    </location>
</feature>
<dbReference type="EMBL" id="FMXE01000025">
    <property type="protein sequence ID" value="SDA89300.1"/>
    <property type="molecule type" value="Genomic_DNA"/>
</dbReference>
<evidence type="ECO:0000256" key="5">
    <source>
        <dbReference type="SAM" id="Phobius"/>
    </source>
</evidence>
<dbReference type="InterPro" id="IPR007221">
    <property type="entry name" value="MreC"/>
</dbReference>
<dbReference type="RefSeq" id="WP_092731789.1">
    <property type="nucleotide sequence ID" value="NZ_FMXE01000025.1"/>
</dbReference>
<dbReference type="NCBIfam" id="NF010532">
    <property type="entry name" value="PRK13922.9-3"/>
    <property type="match status" value="1"/>
</dbReference>
<sequence>MLRILQFLYRIRAFILFVFLEVLAIWMIVSNNSPQGAAFFNSSSVLIGSVLKKQADVIQFFSLAEANEALTSENAEILQQLRLLQIKPDSISIKLDSALAATYQFKGGRVIGNSLRFSQNYLTLNKGSKHGIKPGMGIFNPEGVVGRVKSVSENYSVAFSLLNTGLLVSSKIKSSDVFGSVQWDGKSASEARLLFVPRHVKAVEGDTVVTSGFNAVFPEGILIGVISKISPDEKNPNYLSLTVKLSTDFSKVNYVYLVENTLFTELDSLHRQSEISNEY</sequence>
<dbReference type="AlphaFoldDB" id="A0A1G5Z473"/>
<dbReference type="Gene3D" id="2.40.10.350">
    <property type="entry name" value="Rod shape-determining protein MreC, domain 2"/>
    <property type="match status" value="1"/>
</dbReference>
<evidence type="ECO:0000256" key="4">
    <source>
        <dbReference type="ARBA" id="ARBA00032089"/>
    </source>
</evidence>
<dbReference type="Proteomes" id="UP000198756">
    <property type="component" value="Unassembled WGS sequence"/>
</dbReference>
<evidence type="ECO:0000259" key="6">
    <source>
        <dbReference type="Pfam" id="PF04085"/>
    </source>
</evidence>
<evidence type="ECO:0000256" key="1">
    <source>
        <dbReference type="ARBA" id="ARBA00009369"/>
    </source>
</evidence>
<evidence type="ECO:0000256" key="2">
    <source>
        <dbReference type="ARBA" id="ARBA00013855"/>
    </source>
</evidence>
<evidence type="ECO:0000313" key="7">
    <source>
        <dbReference type="EMBL" id="SDA89300.1"/>
    </source>
</evidence>
<comment type="similarity">
    <text evidence="1">Belongs to the MreC family.</text>
</comment>
<keyword evidence="8" id="KW-1185">Reference proteome</keyword>
<gene>
    <name evidence="7" type="ORF">SAMN03080617_03159</name>
</gene>
<dbReference type="PANTHER" id="PTHR34138:SF1">
    <property type="entry name" value="CELL SHAPE-DETERMINING PROTEIN MREC"/>
    <property type="match status" value="1"/>
</dbReference>
<dbReference type="InterPro" id="IPR055342">
    <property type="entry name" value="MreC_beta-barrel_core"/>
</dbReference>
<protein>
    <recommendedName>
        <fullName evidence="2">Cell shape-determining protein MreC</fullName>
    </recommendedName>
    <alternativeName>
        <fullName evidence="4">Cell shape protein MreC</fullName>
    </alternativeName>
</protein>
<organism evidence="7 8">
    <name type="scientific">Algoriphagus alkaliphilus</name>
    <dbReference type="NCBI Taxonomy" id="279824"/>
    <lineage>
        <taxon>Bacteria</taxon>
        <taxon>Pseudomonadati</taxon>
        <taxon>Bacteroidota</taxon>
        <taxon>Cytophagia</taxon>
        <taxon>Cytophagales</taxon>
        <taxon>Cyclobacteriaceae</taxon>
        <taxon>Algoriphagus</taxon>
    </lineage>
</organism>